<dbReference type="Pfam" id="PF00440">
    <property type="entry name" value="TetR_N"/>
    <property type="match status" value="1"/>
</dbReference>
<evidence type="ECO:0000256" key="1">
    <source>
        <dbReference type="ARBA" id="ARBA00023125"/>
    </source>
</evidence>
<dbReference type="Proteomes" id="UP001214250">
    <property type="component" value="Chromosome 2"/>
</dbReference>
<proteinExistence type="predicted"/>
<keyword evidence="5" id="KW-1185">Reference proteome</keyword>
<dbReference type="RefSeq" id="WP_274153175.1">
    <property type="nucleotide sequence ID" value="NZ_CP117812.1"/>
</dbReference>
<dbReference type="InterPro" id="IPR036271">
    <property type="entry name" value="Tet_transcr_reg_TetR-rel_C_sf"/>
</dbReference>
<evidence type="ECO:0000313" key="5">
    <source>
        <dbReference type="Proteomes" id="UP001214250"/>
    </source>
</evidence>
<dbReference type="PROSITE" id="PS50977">
    <property type="entry name" value="HTH_TETR_2"/>
    <property type="match status" value="1"/>
</dbReference>
<dbReference type="PROSITE" id="PS01081">
    <property type="entry name" value="HTH_TETR_1"/>
    <property type="match status" value="1"/>
</dbReference>
<dbReference type="InterPro" id="IPR023772">
    <property type="entry name" value="DNA-bd_HTH_TetR-type_CS"/>
</dbReference>
<evidence type="ECO:0000259" key="3">
    <source>
        <dbReference type="PROSITE" id="PS50977"/>
    </source>
</evidence>
<evidence type="ECO:0000313" key="4">
    <source>
        <dbReference type="EMBL" id="WDE98301.1"/>
    </source>
</evidence>
<reference evidence="4 5" key="1">
    <citation type="submission" date="2023-02" db="EMBL/GenBank/DDBJ databases">
        <title>Genome sequence of Lentisphaera profundi SAORIC-696.</title>
        <authorList>
            <person name="Kim e."/>
            <person name="Cho J.-C."/>
            <person name="Choi A."/>
            <person name="Kang I."/>
        </authorList>
    </citation>
    <scope>NUCLEOTIDE SEQUENCE [LARGE SCALE GENOMIC DNA]</scope>
    <source>
        <strain evidence="4 5">SAORIC-696</strain>
    </source>
</reference>
<gene>
    <name evidence="4" type="ORF">PQO03_21045</name>
</gene>
<sequence>MKKRELILNSASKKFKDKGFANTTISTIAKDANIGKGTIYEYFSSKEDLLMHCCIGNCHAVEARIDSLVSTLDEANSNPVKIIYTTLHTVLSEFFAKGVEDNRLFYELSLLIATNPEVKTIVSKEFRVKLAHWQSLALADYQRGLDEGYFRKINKPNDLACFIVATIDGLIWQMQWADEEELKTRPKRMASMYLTLIMNEPDRLEDLIK</sequence>
<keyword evidence="1 2" id="KW-0238">DNA-binding</keyword>
<dbReference type="Gene3D" id="1.10.357.10">
    <property type="entry name" value="Tetracycline Repressor, domain 2"/>
    <property type="match status" value="1"/>
</dbReference>
<dbReference type="SUPFAM" id="SSF46689">
    <property type="entry name" value="Homeodomain-like"/>
    <property type="match status" value="1"/>
</dbReference>
<name>A0ABY7VVP2_9BACT</name>
<feature type="domain" description="HTH tetR-type" evidence="3">
    <location>
        <begin position="1"/>
        <end position="61"/>
    </location>
</feature>
<dbReference type="SUPFAM" id="SSF48498">
    <property type="entry name" value="Tetracyclin repressor-like, C-terminal domain"/>
    <property type="match status" value="1"/>
</dbReference>
<dbReference type="PRINTS" id="PR00455">
    <property type="entry name" value="HTHTETR"/>
</dbReference>
<accession>A0ABY7VVP2</accession>
<evidence type="ECO:0000256" key="2">
    <source>
        <dbReference type="PROSITE-ProRule" id="PRU00335"/>
    </source>
</evidence>
<dbReference type="PANTHER" id="PTHR43479">
    <property type="entry name" value="ACREF/ENVCD OPERON REPRESSOR-RELATED"/>
    <property type="match status" value="1"/>
</dbReference>
<organism evidence="4 5">
    <name type="scientific">Lentisphaera profundi</name>
    <dbReference type="NCBI Taxonomy" id="1658616"/>
    <lineage>
        <taxon>Bacteria</taxon>
        <taxon>Pseudomonadati</taxon>
        <taxon>Lentisphaerota</taxon>
        <taxon>Lentisphaeria</taxon>
        <taxon>Lentisphaerales</taxon>
        <taxon>Lentisphaeraceae</taxon>
        <taxon>Lentisphaera</taxon>
    </lineage>
</organism>
<dbReference type="EMBL" id="CP117812">
    <property type="protein sequence ID" value="WDE98301.1"/>
    <property type="molecule type" value="Genomic_DNA"/>
</dbReference>
<protein>
    <submittedName>
        <fullName evidence="4">TetR/AcrR family transcriptional regulator</fullName>
    </submittedName>
</protein>
<dbReference type="PANTHER" id="PTHR43479:SF11">
    <property type="entry name" value="ACREF_ENVCD OPERON REPRESSOR-RELATED"/>
    <property type="match status" value="1"/>
</dbReference>
<dbReference type="InterPro" id="IPR050624">
    <property type="entry name" value="HTH-type_Tx_Regulator"/>
</dbReference>
<feature type="DNA-binding region" description="H-T-H motif" evidence="2">
    <location>
        <begin position="24"/>
        <end position="43"/>
    </location>
</feature>
<dbReference type="Gene3D" id="1.10.10.60">
    <property type="entry name" value="Homeodomain-like"/>
    <property type="match status" value="1"/>
</dbReference>
<dbReference type="InterPro" id="IPR009057">
    <property type="entry name" value="Homeodomain-like_sf"/>
</dbReference>
<dbReference type="InterPro" id="IPR001647">
    <property type="entry name" value="HTH_TetR"/>
</dbReference>